<dbReference type="GO" id="GO:0003677">
    <property type="term" value="F:DNA binding"/>
    <property type="evidence" value="ECO:0007669"/>
    <property type="project" value="InterPro"/>
</dbReference>
<dbReference type="SUPFAM" id="SSF110849">
    <property type="entry name" value="ParB/Sulfiredoxin"/>
    <property type="match status" value="1"/>
</dbReference>
<dbReference type="OrthoDB" id="9802051at2"/>
<accession>V2QAT7</accession>
<dbReference type="InterPro" id="IPR036086">
    <property type="entry name" value="ParB/Sulfiredoxin_sf"/>
</dbReference>
<dbReference type="PANTHER" id="PTHR33375:SF1">
    <property type="entry name" value="CHROMOSOME-PARTITIONING PROTEIN PARB-RELATED"/>
    <property type="match status" value="1"/>
</dbReference>
<dbReference type="InterPro" id="IPR050336">
    <property type="entry name" value="Chromosome_partition/occlusion"/>
</dbReference>
<dbReference type="EMBL" id="CP097562">
    <property type="protein sequence ID" value="USF24528.1"/>
    <property type="molecule type" value="Genomic_DNA"/>
</dbReference>
<dbReference type="InterPro" id="IPR042075">
    <property type="entry name" value="KorB_DNA-db"/>
</dbReference>
<dbReference type="InterPro" id="IPR003115">
    <property type="entry name" value="ParB_N"/>
</dbReference>
<feature type="domain" description="ParB-like N-terminal" evidence="2">
    <location>
        <begin position="23"/>
        <end position="110"/>
    </location>
</feature>
<sequence length="356" mass="41757">MDFLKDIKKTSDLLMNANEEKFQEIDLDKIEIDPTQPRKIFDNIDDLAESIRLHGVLSPITLFKNDNVYRICYGERRFRAAKQAGLKSIPAVIVNTNFEDIFEKQLVENVQRQELNFDEIAETIKYLIDVQKKKKKDIAKSLSKSNSYITLYYNYAKIDNYIKELLTPKTKDITLIVEINKFLNNAEPDIYAAALDYIKSIDNISRNIIEKLNNLSNDDNKSIITDEDLARPNIGDYLDELAETNINEIVQELETNEKDDNDIAENHFNAYEIGITENIDNIDTSIKKTSNKQNMKENRQMWYKDIYLDLYTKNICNSDDKILIMLSDELYRYLFENNKLSDMLKFVYKIRVQNEK</sequence>
<dbReference type="Proteomes" id="UP000017429">
    <property type="component" value="Chromosome"/>
</dbReference>
<dbReference type="GO" id="GO:0007059">
    <property type="term" value="P:chromosome segregation"/>
    <property type="evidence" value="ECO:0007669"/>
    <property type="project" value="TreeGrafter"/>
</dbReference>
<organism evidence="3 4">
    <name type="scientific">Mucispirillum schaedleri ASF457</name>
    <dbReference type="NCBI Taxonomy" id="1379858"/>
    <lineage>
        <taxon>Bacteria</taxon>
        <taxon>Pseudomonadati</taxon>
        <taxon>Deferribacterota</taxon>
        <taxon>Deferribacteres</taxon>
        <taxon>Deferribacterales</taxon>
        <taxon>Mucispirillaceae</taxon>
        <taxon>Mucispirillum</taxon>
    </lineage>
</organism>
<dbReference type="Pfam" id="PF08535">
    <property type="entry name" value="KorB"/>
    <property type="match status" value="1"/>
</dbReference>
<name>V2QAT7_9BACT</name>
<comment type="similarity">
    <text evidence="1">Belongs to the ParB family.</text>
</comment>
<reference evidence="3" key="1">
    <citation type="journal article" date="2014" name="Genome Announc.">
        <title>Draft genome sequences of the altered schaedler flora, a defined bacterial community from gnotobiotic mice.</title>
        <authorList>
            <person name="Wannemuehler M.J."/>
            <person name="Overstreet A.M."/>
            <person name="Ward D.V."/>
            <person name="Phillips G.J."/>
        </authorList>
    </citation>
    <scope>NUCLEOTIDE SEQUENCE</scope>
    <source>
        <strain evidence="3">ASF457</strain>
    </source>
</reference>
<dbReference type="InterPro" id="IPR004437">
    <property type="entry name" value="ParB/RepB/Spo0J"/>
</dbReference>
<dbReference type="SMART" id="SM00470">
    <property type="entry name" value="ParB"/>
    <property type="match status" value="1"/>
</dbReference>
<evidence type="ECO:0000259" key="2">
    <source>
        <dbReference type="SMART" id="SM00470"/>
    </source>
</evidence>
<gene>
    <name evidence="3" type="primary">noc</name>
    <name evidence="3" type="ORF">N508_001616</name>
</gene>
<dbReference type="AlphaFoldDB" id="V2QAT7"/>
<evidence type="ECO:0000256" key="1">
    <source>
        <dbReference type="ARBA" id="ARBA00006295"/>
    </source>
</evidence>
<dbReference type="eggNOG" id="COG1475">
    <property type="taxonomic scope" value="Bacteria"/>
</dbReference>
<dbReference type="Gene3D" id="3.90.1530.30">
    <property type="match status" value="1"/>
</dbReference>
<evidence type="ECO:0000313" key="3">
    <source>
        <dbReference type="EMBL" id="USF24528.1"/>
    </source>
</evidence>
<proteinExistence type="inferred from homology"/>
<dbReference type="GO" id="GO:0005694">
    <property type="term" value="C:chromosome"/>
    <property type="evidence" value="ECO:0007669"/>
    <property type="project" value="TreeGrafter"/>
</dbReference>
<dbReference type="PANTHER" id="PTHR33375">
    <property type="entry name" value="CHROMOSOME-PARTITIONING PROTEIN PARB-RELATED"/>
    <property type="match status" value="1"/>
</dbReference>
<dbReference type="NCBIfam" id="TIGR00180">
    <property type="entry name" value="parB_part"/>
    <property type="match status" value="1"/>
</dbReference>
<reference evidence="3" key="3">
    <citation type="submission" date="2022-06" db="EMBL/GenBank/DDBJ databases">
        <title>Resources to Facilitate Use of the Altered Schaedler Flora (ASF) Mouse Model to Study Microbiome Function.</title>
        <authorList>
            <person name="Proctor A."/>
            <person name="Parvinroo S."/>
            <person name="Richie T."/>
            <person name="Jia X."/>
            <person name="Lee S.T.M."/>
            <person name="Karp P.D."/>
            <person name="Paley S."/>
            <person name="Kostic A.D."/>
            <person name="Pierre J.F."/>
            <person name="Wannemuehler M.J."/>
            <person name="Phillips G.J."/>
        </authorList>
    </citation>
    <scope>NUCLEOTIDE SEQUENCE</scope>
    <source>
        <strain evidence="3">ASF457</strain>
    </source>
</reference>
<dbReference type="RefSeq" id="WP_023275904.1">
    <property type="nucleotide sequence ID" value="NZ_CP097562.1"/>
</dbReference>
<dbReference type="Gene3D" id="1.10.10.730">
    <property type="entry name" value="KorB DNA-binding domain"/>
    <property type="match status" value="1"/>
</dbReference>
<keyword evidence="4" id="KW-1185">Reference proteome</keyword>
<dbReference type="KEGG" id="msch:N508_001616"/>
<reference evidence="3" key="2">
    <citation type="submission" date="2022-05" db="EMBL/GenBank/DDBJ databases">
        <authorList>
            <person name="Proctor A.L."/>
            <person name="Phillips G.J."/>
            <person name="Wannemuehler M.J."/>
        </authorList>
    </citation>
    <scope>NUCLEOTIDE SEQUENCE</scope>
    <source>
        <strain evidence="3">ASF457</strain>
    </source>
</reference>
<protein>
    <submittedName>
        <fullName evidence="3">Nucleoid occlusion protein</fullName>
    </submittedName>
</protein>
<evidence type="ECO:0000313" key="4">
    <source>
        <dbReference type="Proteomes" id="UP000017429"/>
    </source>
</evidence>
<dbReference type="InterPro" id="IPR013741">
    <property type="entry name" value="KorB_domain"/>
</dbReference>
<dbReference type="Pfam" id="PF02195">
    <property type="entry name" value="ParB_N"/>
    <property type="match status" value="1"/>
</dbReference>